<sequence>MADIEITNYLNVSPRVVHQALTSKKGLSETWTRQCNVANEKGSINVFEFGDESPTKFRIDELLANKEIRWFCIESDPEWVGTTIIFELEENNGKTSVTIKQKKWKEITEFYRWCNYNWAFFLYSLKRYCEEGKGIPFQERNF</sequence>
<comment type="similarity">
    <text evidence="1">Belongs to the AHA1 family.</text>
</comment>
<proteinExistence type="inferred from homology"/>
<dbReference type="Proteomes" id="UP001207337">
    <property type="component" value="Unassembled WGS sequence"/>
</dbReference>
<protein>
    <submittedName>
        <fullName evidence="3">SRPBCC domain-containing protein</fullName>
    </submittedName>
</protein>
<evidence type="ECO:0000313" key="4">
    <source>
        <dbReference type="Proteomes" id="UP001207337"/>
    </source>
</evidence>
<dbReference type="InterPro" id="IPR023393">
    <property type="entry name" value="START-like_dom_sf"/>
</dbReference>
<organism evidence="3 4">
    <name type="scientific">Fodinibius salicampi</name>
    <dbReference type="NCBI Taxonomy" id="1920655"/>
    <lineage>
        <taxon>Bacteria</taxon>
        <taxon>Pseudomonadati</taxon>
        <taxon>Balneolota</taxon>
        <taxon>Balneolia</taxon>
        <taxon>Balneolales</taxon>
        <taxon>Balneolaceae</taxon>
        <taxon>Fodinibius</taxon>
    </lineage>
</organism>
<keyword evidence="4" id="KW-1185">Reference proteome</keyword>
<evidence type="ECO:0000259" key="2">
    <source>
        <dbReference type="Pfam" id="PF08327"/>
    </source>
</evidence>
<dbReference type="Gene3D" id="3.30.530.20">
    <property type="match status" value="1"/>
</dbReference>
<dbReference type="Pfam" id="PF08327">
    <property type="entry name" value="AHSA1"/>
    <property type="match status" value="1"/>
</dbReference>
<dbReference type="InterPro" id="IPR013538">
    <property type="entry name" value="ASHA1/2-like_C"/>
</dbReference>
<evidence type="ECO:0000256" key="1">
    <source>
        <dbReference type="ARBA" id="ARBA00006817"/>
    </source>
</evidence>
<accession>A0ABT3PXH5</accession>
<evidence type="ECO:0000313" key="3">
    <source>
        <dbReference type="EMBL" id="MCW9712528.1"/>
    </source>
</evidence>
<dbReference type="CDD" id="cd07814">
    <property type="entry name" value="SRPBCC_CalC_Aha1-like"/>
    <property type="match status" value="1"/>
</dbReference>
<gene>
    <name evidence="3" type="ORF">LQ318_06395</name>
</gene>
<feature type="domain" description="Activator of Hsp90 ATPase homologue 1/2-like C-terminal" evidence="2">
    <location>
        <begin position="11"/>
        <end position="129"/>
    </location>
</feature>
<comment type="caution">
    <text evidence="3">The sequence shown here is derived from an EMBL/GenBank/DDBJ whole genome shotgun (WGS) entry which is preliminary data.</text>
</comment>
<name>A0ABT3PXH5_9BACT</name>
<dbReference type="RefSeq" id="WP_265788555.1">
    <property type="nucleotide sequence ID" value="NZ_BAABRS010000001.1"/>
</dbReference>
<reference evidence="3 4" key="1">
    <citation type="submission" date="2021-11" db="EMBL/GenBank/DDBJ databases">
        <title>Aliifidinibius sp. nov., a new bacterium isolated from saline soil.</title>
        <authorList>
            <person name="Galisteo C."/>
            <person name="De La Haba R."/>
            <person name="Sanchez-Porro C."/>
            <person name="Ventosa A."/>
        </authorList>
    </citation>
    <scope>NUCLEOTIDE SEQUENCE [LARGE SCALE GENOMIC DNA]</scope>
    <source>
        <strain evidence="3 4">KACC 190600</strain>
    </source>
</reference>
<dbReference type="SUPFAM" id="SSF55961">
    <property type="entry name" value="Bet v1-like"/>
    <property type="match status" value="1"/>
</dbReference>
<dbReference type="EMBL" id="JAJNDC010000001">
    <property type="protein sequence ID" value="MCW9712528.1"/>
    <property type="molecule type" value="Genomic_DNA"/>
</dbReference>